<dbReference type="GO" id="GO:1901605">
    <property type="term" value="P:alpha-amino acid metabolic process"/>
    <property type="evidence" value="ECO:0007669"/>
    <property type="project" value="UniProtKB-ARBA"/>
</dbReference>
<dbReference type="EMBL" id="BNJF01000006">
    <property type="protein sequence ID" value="GHO49942.1"/>
    <property type="molecule type" value="Genomic_DNA"/>
</dbReference>
<evidence type="ECO:0000256" key="4">
    <source>
        <dbReference type="PIRSR" id="PIRSR006278-1"/>
    </source>
</evidence>
<dbReference type="InterPro" id="IPR001926">
    <property type="entry name" value="TrpB-like_PALP"/>
</dbReference>
<dbReference type="PANTHER" id="PTHR43780">
    <property type="entry name" value="1-AMINOCYCLOPROPANE-1-CARBOXYLATE DEAMINASE-RELATED"/>
    <property type="match status" value="1"/>
</dbReference>
<comment type="cofactor">
    <cofactor evidence="1">
        <name>pyridoxal 5'-phosphate</name>
        <dbReference type="ChEBI" id="CHEBI:597326"/>
    </cofactor>
</comment>
<comment type="similarity">
    <text evidence="2">Belongs to the ACC deaminase/D-cysteine desulfhydrase family.</text>
</comment>
<protein>
    <submittedName>
        <fullName evidence="7">D-cysteine desulfhydrase</fullName>
    </submittedName>
</protein>
<accession>A0A8J3IC47</accession>
<dbReference type="RefSeq" id="WP_220199008.1">
    <property type="nucleotide sequence ID" value="NZ_BNJF01000006.1"/>
</dbReference>
<keyword evidence="3 5" id="KW-0663">Pyridoxal phosphate</keyword>
<keyword evidence="8" id="KW-1185">Reference proteome</keyword>
<dbReference type="Pfam" id="PF00291">
    <property type="entry name" value="PALP"/>
    <property type="match status" value="1"/>
</dbReference>
<feature type="active site" description="Nucleophile" evidence="4">
    <location>
        <position position="81"/>
    </location>
</feature>
<dbReference type="Proteomes" id="UP000612362">
    <property type="component" value="Unassembled WGS sequence"/>
</dbReference>
<dbReference type="InterPro" id="IPR027278">
    <property type="entry name" value="ACCD_DCysDesulf"/>
</dbReference>
<dbReference type="PANTHER" id="PTHR43780:SF2">
    <property type="entry name" value="1-AMINOCYCLOPROPANE-1-CARBOXYLATE DEAMINASE-RELATED"/>
    <property type="match status" value="1"/>
</dbReference>
<evidence type="ECO:0000256" key="1">
    <source>
        <dbReference type="ARBA" id="ARBA00001933"/>
    </source>
</evidence>
<gene>
    <name evidence="7" type="ORF">KSX_81050</name>
</gene>
<evidence type="ECO:0000256" key="5">
    <source>
        <dbReference type="PIRSR" id="PIRSR006278-2"/>
    </source>
</evidence>
<evidence type="ECO:0000256" key="2">
    <source>
        <dbReference type="ARBA" id="ARBA00008639"/>
    </source>
</evidence>
<feature type="modified residue" description="N6-(pyridoxal phosphate)lysine" evidence="5">
    <location>
        <position position="54"/>
    </location>
</feature>
<proteinExistence type="inferred from homology"/>
<organism evidence="7 8">
    <name type="scientific">Ktedonospora formicarum</name>
    <dbReference type="NCBI Taxonomy" id="2778364"/>
    <lineage>
        <taxon>Bacteria</taxon>
        <taxon>Bacillati</taxon>
        <taxon>Chloroflexota</taxon>
        <taxon>Ktedonobacteria</taxon>
        <taxon>Ktedonobacterales</taxon>
        <taxon>Ktedonobacteraceae</taxon>
        <taxon>Ktedonospora</taxon>
    </lineage>
</organism>
<feature type="domain" description="Tryptophan synthase beta chain-like PALP" evidence="6">
    <location>
        <begin position="19"/>
        <end position="320"/>
    </location>
</feature>
<dbReference type="AlphaFoldDB" id="A0A8J3IC47"/>
<dbReference type="InterPro" id="IPR036052">
    <property type="entry name" value="TrpB-like_PALP_sf"/>
</dbReference>
<reference evidence="7" key="1">
    <citation type="submission" date="2020-10" db="EMBL/GenBank/DDBJ databases">
        <title>Taxonomic study of unclassified bacteria belonging to the class Ktedonobacteria.</title>
        <authorList>
            <person name="Yabe S."/>
            <person name="Wang C.M."/>
            <person name="Zheng Y."/>
            <person name="Sakai Y."/>
            <person name="Cavaletti L."/>
            <person name="Monciardini P."/>
            <person name="Donadio S."/>
        </authorList>
    </citation>
    <scope>NUCLEOTIDE SEQUENCE</scope>
    <source>
        <strain evidence="7">SOSP1-1</strain>
    </source>
</reference>
<dbReference type="GO" id="GO:0019148">
    <property type="term" value="F:D-cysteine desulfhydrase activity"/>
    <property type="evidence" value="ECO:0007669"/>
    <property type="project" value="TreeGrafter"/>
</dbReference>
<evidence type="ECO:0000313" key="7">
    <source>
        <dbReference type="EMBL" id="GHO49942.1"/>
    </source>
</evidence>
<dbReference type="PIRSF" id="PIRSF006278">
    <property type="entry name" value="ACCD_DCysDesulf"/>
    <property type="match status" value="1"/>
</dbReference>
<evidence type="ECO:0000313" key="8">
    <source>
        <dbReference type="Proteomes" id="UP000612362"/>
    </source>
</evidence>
<comment type="caution">
    <text evidence="7">The sequence shown here is derived from an EMBL/GenBank/DDBJ whole genome shotgun (WGS) entry which is preliminary data.</text>
</comment>
<dbReference type="SUPFAM" id="SSF53686">
    <property type="entry name" value="Tryptophan synthase beta subunit-like PLP-dependent enzymes"/>
    <property type="match status" value="1"/>
</dbReference>
<evidence type="ECO:0000259" key="6">
    <source>
        <dbReference type="Pfam" id="PF00291"/>
    </source>
</evidence>
<sequence length="345" mass="38232">MNQSLAKALESYPRIPLTRLPTPLQALPSLSAKLGPRLYIKRDDLTDLTFGGDKPRKLEYEVARALAQSTDTLVTCGSSQSNHARLTTAAARKVGMDCVVILSRDQYQQLQGNLLTVYLMGAHVHLVETFNHWDLEPHVQNVCQSLRAQGRKPYVIPVSGTTPHSCLGYIRCGLEVVRQMEEQELRVDAIYTPFGTGGIFTALLLSLREQGITCPLIGISVNQQRASCYEKLETWWKALCSLLHCDPGCSRGEFEIHDEFIGREYGDPTEECLDALLLMGQTEGILLDPVYSGKMMAGFLAHQAAGRWSAEQQILLLHSGGAPVLFAYADELGRHLKKRGVDIHS</sequence>
<name>A0A8J3IC47_9CHLR</name>
<dbReference type="Gene3D" id="3.40.50.1100">
    <property type="match status" value="2"/>
</dbReference>
<evidence type="ECO:0000256" key="3">
    <source>
        <dbReference type="ARBA" id="ARBA00022898"/>
    </source>
</evidence>